<comment type="caution">
    <text evidence="3">The sequence shown here is derived from an EMBL/GenBank/DDBJ whole genome shotgun (WGS) entry which is preliminary data.</text>
</comment>
<dbReference type="RefSeq" id="WP_180545514.1">
    <property type="nucleotide sequence ID" value="NZ_JACCJZ010000017.1"/>
</dbReference>
<feature type="domain" description="FHA" evidence="2">
    <location>
        <begin position="141"/>
        <end position="190"/>
    </location>
</feature>
<keyword evidence="1" id="KW-1133">Transmembrane helix</keyword>
<organism evidence="3 4">
    <name type="scientific">Luteimonas deserti</name>
    <dbReference type="NCBI Taxonomy" id="2752306"/>
    <lineage>
        <taxon>Bacteria</taxon>
        <taxon>Pseudomonadati</taxon>
        <taxon>Pseudomonadota</taxon>
        <taxon>Gammaproteobacteria</taxon>
        <taxon>Lysobacterales</taxon>
        <taxon>Lysobacteraceae</taxon>
        <taxon>Luteimonas</taxon>
    </lineage>
</organism>
<dbReference type="Gene3D" id="2.60.200.20">
    <property type="match status" value="1"/>
</dbReference>
<dbReference type="SMART" id="SM00240">
    <property type="entry name" value="FHA"/>
    <property type="match status" value="1"/>
</dbReference>
<feature type="transmembrane region" description="Helical" evidence="1">
    <location>
        <begin position="245"/>
        <end position="265"/>
    </location>
</feature>
<dbReference type="Pfam" id="PF00498">
    <property type="entry name" value="FHA"/>
    <property type="match status" value="1"/>
</dbReference>
<dbReference type="CDD" id="cd00060">
    <property type="entry name" value="FHA"/>
    <property type="match status" value="1"/>
</dbReference>
<keyword evidence="1" id="KW-0812">Transmembrane</keyword>
<evidence type="ECO:0000313" key="4">
    <source>
        <dbReference type="Proteomes" id="UP000589896"/>
    </source>
</evidence>
<keyword evidence="1" id="KW-0472">Membrane</keyword>
<evidence type="ECO:0000256" key="1">
    <source>
        <dbReference type="SAM" id="Phobius"/>
    </source>
</evidence>
<name>A0A7Z0QSW0_9GAMM</name>
<protein>
    <submittedName>
        <fullName evidence="3">FHA domain-containing protein</fullName>
    </submittedName>
</protein>
<dbReference type="EMBL" id="JACCJZ010000017">
    <property type="protein sequence ID" value="NYZ63316.1"/>
    <property type="molecule type" value="Genomic_DNA"/>
</dbReference>
<reference evidence="3 4" key="1">
    <citation type="submission" date="2020-07" db="EMBL/GenBank/DDBJ databases">
        <title>isolation of Luteimonas sp. SJ-16.</title>
        <authorList>
            <person name="Huang X.-X."/>
            <person name="Xu L."/>
            <person name="Sun J.-Q."/>
        </authorList>
    </citation>
    <scope>NUCLEOTIDE SEQUENCE [LARGE SCALE GENOMIC DNA]</scope>
    <source>
        <strain evidence="3 4">SJ-16</strain>
    </source>
</reference>
<evidence type="ECO:0000313" key="3">
    <source>
        <dbReference type="EMBL" id="NYZ63316.1"/>
    </source>
</evidence>
<dbReference type="SUPFAM" id="SSF49879">
    <property type="entry name" value="SMAD/FHA domain"/>
    <property type="match status" value="1"/>
</dbReference>
<dbReference type="InterPro" id="IPR008984">
    <property type="entry name" value="SMAD_FHA_dom_sf"/>
</dbReference>
<evidence type="ECO:0000259" key="2">
    <source>
        <dbReference type="PROSITE" id="PS50006"/>
    </source>
</evidence>
<keyword evidence="4" id="KW-1185">Reference proteome</keyword>
<sequence length="268" mass="28580">MIVPKLRFPTPDTPDLPLEIGVHGIAPHPEGGGLAPVADGDEPSVRFCVDHRGVWLTVSEGIRGVHVNGRSVRRMALLRTGDAVYVDGHELRLVAGERIAARVAGQSSRDAFDASEPDIRTVLRGVGGRYHGRCFTLERPRLVGRLPDADIRIDDPGFSERHAMIERAGGAIRLTDLGSADGSQVNGEQVRDAVLLAGDQLVFDAHHRFVVEAPARALLLPGAGDVPDETALDVGRQRATAGLPLPWLLLAALLLAALLSALLLFGQA</sequence>
<gene>
    <name evidence="3" type="ORF">H0E82_11140</name>
</gene>
<accession>A0A7Z0QSW0</accession>
<dbReference type="AlphaFoldDB" id="A0A7Z0QSW0"/>
<proteinExistence type="predicted"/>
<dbReference type="PROSITE" id="PS50006">
    <property type="entry name" value="FHA_DOMAIN"/>
    <property type="match status" value="1"/>
</dbReference>
<dbReference type="InterPro" id="IPR000253">
    <property type="entry name" value="FHA_dom"/>
</dbReference>
<dbReference type="Proteomes" id="UP000589896">
    <property type="component" value="Unassembled WGS sequence"/>
</dbReference>